<name>A0ABQ0YLM2_9NOCA</name>
<dbReference type="EMBL" id="BLAH01000085">
    <property type="protein sequence ID" value="GES37447.1"/>
    <property type="molecule type" value="Genomic_DNA"/>
</dbReference>
<keyword evidence="3" id="KW-1185">Reference proteome</keyword>
<dbReference type="Proteomes" id="UP000325466">
    <property type="component" value="Unassembled WGS sequence"/>
</dbReference>
<sequence>MVSTVTGHGIGIGRGARNPRSGAAWRSGGEHMPALTKNT</sequence>
<evidence type="ECO:0000313" key="2">
    <source>
        <dbReference type="EMBL" id="GES37447.1"/>
    </source>
</evidence>
<proteinExistence type="predicted"/>
<evidence type="ECO:0000313" key="3">
    <source>
        <dbReference type="Proteomes" id="UP000325466"/>
    </source>
</evidence>
<reference evidence="2 3" key="1">
    <citation type="journal article" date="2018" name="Biodegradation">
        <title>1,4-Dioxane degradation characteristics of Rhodococcus aetherivorans JCM 14343.</title>
        <authorList>
            <person name="Inoue D."/>
            <person name="Tsunoda T."/>
            <person name="Yamamoto N."/>
            <person name="Ike M."/>
            <person name="Sei K."/>
        </authorList>
    </citation>
    <scope>NUCLEOTIDE SEQUENCE [LARGE SCALE GENOMIC DNA]</scope>
    <source>
        <strain evidence="2 3">JCM 14343</strain>
    </source>
</reference>
<comment type="caution">
    <text evidence="2">The sequence shown here is derived from an EMBL/GenBank/DDBJ whole genome shotgun (WGS) entry which is preliminary data.</text>
</comment>
<protein>
    <submittedName>
        <fullName evidence="2">Uncharacterized protein</fullName>
    </submittedName>
</protein>
<accession>A0ABQ0YLM2</accession>
<organism evidence="2 3">
    <name type="scientific">Rhodococcus aetherivorans</name>
    <dbReference type="NCBI Taxonomy" id="191292"/>
    <lineage>
        <taxon>Bacteria</taxon>
        <taxon>Bacillati</taxon>
        <taxon>Actinomycetota</taxon>
        <taxon>Actinomycetes</taxon>
        <taxon>Mycobacteriales</taxon>
        <taxon>Nocardiaceae</taxon>
        <taxon>Rhodococcus</taxon>
    </lineage>
</organism>
<feature type="region of interest" description="Disordered" evidence="1">
    <location>
        <begin position="1"/>
        <end position="39"/>
    </location>
</feature>
<gene>
    <name evidence="2" type="ORF">RAJCM14343_2701</name>
</gene>
<evidence type="ECO:0000256" key="1">
    <source>
        <dbReference type="SAM" id="MobiDB-lite"/>
    </source>
</evidence>